<keyword evidence="1" id="KW-0812">Transmembrane</keyword>
<feature type="transmembrane region" description="Helical" evidence="1">
    <location>
        <begin position="20"/>
        <end position="43"/>
    </location>
</feature>
<gene>
    <name evidence="2" type="ORF">GMB86_13905</name>
</gene>
<evidence type="ECO:0000256" key="1">
    <source>
        <dbReference type="SAM" id="Phobius"/>
    </source>
</evidence>
<keyword evidence="3" id="KW-1185">Reference proteome</keyword>
<proteinExistence type="predicted"/>
<organism evidence="2 3">
    <name type="scientific">Terrilactibacillus tamarindi</name>
    <dbReference type="NCBI Taxonomy" id="2599694"/>
    <lineage>
        <taxon>Bacteria</taxon>
        <taxon>Bacillati</taxon>
        <taxon>Bacillota</taxon>
        <taxon>Bacilli</taxon>
        <taxon>Bacillales</taxon>
        <taxon>Bacillaceae</taxon>
        <taxon>Terrilactibacillus</taxon>
    </lineage>
</organism>
<evidence type="ECO:0000313" key="2">
    <source>
        <dbReference type="EMBL" id="MTT33102.1"/>
    </source>
</evidence>
<evidence type="ECO:0000313" key="3">
    <source>
        <dbReference type="Proteomes" id="UP000440978"/>
    </source>
</evidence>
<keyword evidence="1" id="KW-1133">Transmembrane helix</keyword>
<keyword evidence="1" id="KW-0472">Membrane</keyword>
<dbReference type="AlphaFoldDB" id="A0A6N8CSD7"/>
<protein>
    <submittedName>
        <fullName evidence="2">Uncharacterized protein</fullName>
    </submittedName>
</protein>
<comment type="caution">
    <text evidence="2">The sequence shown here is derived from an EMBL/GenBank/DDBJ whole genome shotgun (WGS) entry which is preliminary data.</text>
</comment>
<dbReference type="Proteomes" id="UP000440978">
    <property type="component" value="Unassembled WGS sequence"/>
</dbReference>
<accession>A0A6N8CSD7</accession>
<sequence length="81" mass="8605">MQPLEGNAHRPYDYEDERLFGAPFVGALTGGLIGVSLGSILALRPCGPYGCPYPYGGGYGYGPGYGYGSVPPYYGPRPGYY</sequence>
<name>A0A6N8CSD7_9BACI</name>
<dbReference type="EMBL" id="WNHB01000027">
    <property type="protein sequence ID" value="MTT33102.1"/>
    <property type="molecule type" value="Genomic_DNA"/>
</dbReference>
<reference evidence="2 3" key="1">
    <citation type="submission" date="2019-11" db="EMBL/GenBank/DDBJ databases">
        <title>Terrilactibacillus tamarindus sp. nov. BCM23-1 isolated from bark of Tamarindus indica.</title>
        <authorList>
            <person name="Kingkaew E."/>
            <person name="Tanasupawat S."/>
        </authorList>
    </citation>
    <scope>NUCLEOTIDE SEQUENCE [LARGE SCALE GENOMIC DNA]</scope>
    <source>
        <strain evidence="2 3">BCM23-1</strain>
    </source>
</reference>